<sequence>MKPSILLLTLLIGLAANPAGAADIIKPFSSMASLDDGWSALDFPNIDRHTDYALITEDETQVIQADTDNSASGRIARISIEPGEKLLMRWRWKVSTVYDKGDARQKSGDDYPARIYVAFGFQPEKAGFFERAKRKAVEILYGNELPGNAINYIWANRLPLGAMVPNPYTEKTRMIAVTSGSEKVGQWVTVERDLVSDYRTAFGEPPPRIIGIGIMSDSDNTGEAATAWYGDIELIRVSEAEGEAEDES</sequence>
<dbReference type="OrthoDB" id="9775969at2"/>
<evidence type="ECO:0000313" key="2">
    <source>
        <dbReference type="EMBL" id="ENO15359.2"/>
    </source>
</evidence>
<dbReference type="InterPro" id="IPR021409">
    <property type="entry name" value="DUF3047"/>
</dbReference>
<dbReference type="AlphaFoldDB" id="N6W575"/>
<keyword evidence="3" id="KW-1185">Reference proteome</keyword>
<feature type="signal peptide" evidence="1">
    <location>
        <begin position="1"/>
        <end position="21"/>
    </location>
</feature>
<name>N6W575_9GAMM</name>
<dbReference type="Pfam" id="PF11249">
    <property type="entry name" value="DUF3047"/>
    <property type="match status" value="1"/>
</dbReference>
<dbReference type="HOGENOM" id="CLU_077139_0_0_6"/>
<feature type="chain" id="PRO_5017053991" evidence="1">
    <location>
        <begin position="22"/>
        <end position="248"/>
    </location>
</feature>
<gene>
    <name evidence="2" type="ORF">J057_08411</name>
</gene>
<reference evidence="2 3" key="1">
    <citation type="journal article" date="2013" name="Genome Announc.">
        <title>Genome Sequence of the Polycyclic Aromatic Hydrocarbon-Degrading Bacterium Strain Marinobacter nanhaiticus D15-8WT.</title>
        <authorList>
            <person name="Cui Z."/>
            <person name="Gao W."/>
            <person name="Li Q."/>
            <person name="Xu G."/>
            <person name="Zheng L."/>
        </authorList>
    </citation>
    <scope>NUCLEOTIDE SEQUENCE [LARGE SCALE GENOMIC DNA]</scope>
    <source>
        <strain evidence="2 3">D15-8W</strain>
    </source>
</reference>
<keyword evidence="1" id="KW-0732">Signal</keyword>
<evidence type="ECO:0000256" key="1">
    <source>
        <dbReference type="SAM" id="SignalP"/>
    </source>
</evidence>
<evidence type="ECO:0000313" key="3">
    <source>
        <dbReference type="Proteomes" id="UP000013165"/>
    </source>
</evidence>
<protein>
    <submittedName>
        <fullName evidence="2">DUF3047 domain-containing protein</fullName>
    </submittedName>
</protein>
<organism evidence="2 3">
    <name type="scientific">Marinobacter nanhaiticus D15-8W</name>
    <dbReference type="NCBI Taxonomy" id="626887"/>
    <lineage>
        <taxon>Bacteria</taxon>
        <taxon>Pseudomonadati</taxon>
        <taxon>Pseudomonadota</taxon>
        <taxon>Gammaproteobacteria</taxon>
        <taxon>Pseudomonadales</taxon>
        <taxon>Marinobacteraceae</taxon>
        <taxon>Marinobacter</taxon>
    </lineage>
</organism>
<dbReference type="eggNOG" id="ENOG502ZQ5C">
    <property type="taxonomic scope" value="Bacteria"/>
</dbReference>
<dbReference type="Proteomes" id="UP000013165">
    <property type="component" value="Unassembled WGS sequence"/>
</dbReference>
<dbReference type="STRING" id="626887.J057_08411"/>
<dbReference type="EMBL" id="APLQ01000011">
    <property type="protein sequence ID" value="ENO15359.2"/>
    <property type="molecule type" value="Genomic_DNA"/>
</dbReference>
<accession>N6W575</accession>
<proteinExistence type="predicted"/>
<dbReference type="PATRIC" id="fig|626887.3.peg.1679"/>
<comment type="caution">
    <text evidence="2">The sequence shown here is derived from an EMBL/GenBank/DDBJ whole genome shotgun (WGS) entry which is preliminary data.</text>
</comment>